<dbReference type="Proteomes" id="UP001161325">
    <property type="component" value="Unassembled WGS sequence"/>
</dbReference>
<dbReference type="InterPro" id="IPR011059">
    <property type="entry name" value="Metal-dep_hydrolase_composite"/>
</dbReference>
<gene>
    <name evidence="3" type="ORF">rosag_48440</name>
</gene>
<feature type="chain" id="PRO_5041286885" evidence="1">
    <location>
        <begin position="21"/>
        <end position="512"/>
    </location>
</feature>
<dbReference type="Pfam" id="PF01979">
    <property type="entry name" value="Amidohydro_1"/>
    <property type="match status" value="1"/>
</dbReference>
<dbReference type="EMBL" id="BRXS01000009">
    <property type="protein sequence ID" value="GLC28331.1"/>
    <property type="molecule type" value="Genomic_DNA"/>
</dbReference>
<keyword evidence="1" id="KW-0732">Signal</keyword>
<evidence type="ECO:0000259" key="2">
    <source>
        <dbReference type="Pfam" id="PF01979"/>
    </source>
</evidence>
<dbReference type="SUPFAM" id="SSF51338">
    <property type="entry name" value="Composite domain of metallo-dependent hydrolases"/>
    <property type="match status" value="1"/>
</dbReference>
<name>A0AA37V8Z1_9BACT</name>
<evidence type="ECO:0000313" key="3">
    <source>
        <dbReference type="EMBL" id="GLC28331.1"/>
    </source>
</evidence>
<sequence length="512" mass="56103">MRLLRHLAVVLTLATSVVHAQPAAVGEPPTPSIGQRVGRLLIRGALVIDGAGNPTRGPMDILVEGTRIAAIQPSTDVEFSGSSVGTGRIRGPFDRVIDARGLYVMPGIIDVHGHTQFSRAGQPMPKDYVYKLWLAHGITTVRDPGSGEGIDTMVAHARLSAENRINAPTLIPYATPSADTPDEARASVRALKARGAQGLKVFIARPDVWDALADEARKLGLPIATDMKIQEYDVLDAARLGVRSLEHWYGIPDAALPGPQDFPAGYNYDDERDRFRWAGDLWRQADSSRLSAVLDTMRAHGMTWDPTFAVYEANRDLTRARALPWFTEYALPQVLANFEPDPTRHGSYHADWTTADEVRWRDNFAIWMRWVREYARRGGNVTVGSDAGFIYHLYGFGTVREMELHQEAGFHPLEVIQHATSNGAKALGLKSTGVVRPGFDADLAIVDGNPLHNLKVLYGTGVLTERDGKLVQAGGVKWTIKQGIVFDAEALRADVRGMVQRAKAVGRTAGTR</sequence>
<dbReference type="InterPro" id="IPR006680">
    <property type="entry name" value="Amidohydro-rel"/>
</dbReference>
<feature type="domain" description="Amidohydrolase-related" evidence="2">
    <location>
        <begin position="103"/>
        <end position="455"/>
    </location>
</feature>
<dbReference type="Gene3D" id="3.30.110.90">
    <property type="entry name" value="Amidohydrolase"/>
    <property type="match status" value="1"/>
</dbReference>
<evidence type="ECO:0000256" key="1">
    <source>
        <dbReference type="SAM" id="SignalP"/>
    </source>
</evidence>
<dbReference type="Gene3D" id="3.20.20.140">
    <property type="entry name" value="Metal-dependent hydrolases"/>
    <property type="match status" value="1"/>
</dbReference>
<accession>A0AA37V8Z1</accession>
<comment type="caution">
    <text evidence="3">The sequence shown here is derived from an EMBL/GenBank/DDBJ whole genome shotgun (WGS) entry which is preliminary data.</text>
</comment>
<protein>
    <submittedName>
        <fullName evidence="3">Organophopsphate acid anhydrase</fullName>
    </submittedName>
</protein>
<proteinExistence type="predicted"/>
<dbReference type="InterPro" id="IPR032466">
    <property type="entry name" value="Metal_Hydrolase"/>
</dbReference>
<evidence type="ECO:0000313" key="4">
    <source>
        <dbReference type="Proteomes" id="UP001161325"/>
    </source>
</evidence>
<dbReference type="Gene3D" id="2.30.40.10">
    <property type="entry name" value="Urease, subunit C, domain 1"/>
    <property type="match status" value="2"/>
</dbReference>
<dbReference type="SUPFAM" id="SSF51556">
    <property type="entry name" value="Metallo-dependent hydrolases"/>
    <property type="match status" value="1"/>
</dbReference>
<dbReference type="AlphaFoldDB" id="A0AA37V8Z1"/>
<dbReference type="RefSeq" id="WP_284352730.1">
    <property type="nucleotide sequence ID" value="NZ_BRXS01000009.1"/>
</dbReference>
<dbReference type="Gene3D" id="1.20.58.520">
    <property type="entry name" value="Amidohydrolase"/>
    <property type="match status" value="1"/>
</dbReference>
<dbReference type="GO" id="GO:0016810">
    <property type="term" value="F:hydrolase activity, acting on carbon-nitrogen (but not peptide) bonds"/>
    <property type="evidence" value="ECO:0007669"/>
    <property type="project" value="InterPro"/>
</dbReference>
<dbReference type="PANTHER" id="PTHR43135:SF3">
    <property type="entry name" value="ALPHA-D-RIBOSE 1-METHYLPHOSPHONATE 5-TRIPHOSPHATE DIPHOSPHATASE"/>
    <property type="match status" value="1"/>
</dbReference>
<dbReference type="PANTHER" id="PTHR43135">
    <property type="entry name" value="ALPHA-D-RIBOSE 1-METHYLPHOSPHONATE 5-TRIPHOSPHATE DIPHOSPHATASE"/>
    <property type="match status" value="1"/>
</dbReference>
<feature type="signal peptide" evidence="1">
    <location>
        <begin position="1"/>
        <end position="20"/>
    </location>
</feature>
<dbReference type="InterPro" id="IPR051781">
    <property type="entry name" value="Metallo-dep_Hydrolase"/>
</dbReference>
<reference evidence="3" key="1">
    <citation type="submission" date="2022-08" db="EMBL/GenBank/DDBJ databases">
        <title>Draft genome sequencing of Roseisolibacter agri AW1220.</title>
        <authorList>
            <person name="Tobiishi Y."/>
            <person name="Tonouchi A."/>
        </authorList>
    </citation>
    <scope>NUCLEOTIDE SEQUENCE</scope>
    <source>
        <strain evidence="3">AW1220</strain>
    </source>
</reference>
<keyword evidence="4" id="KW-1185">Reference proteome</keyword>
<organism evidence="3 4">
    <name type="scientific">Roseisolibacter agri</name>
    <dbReference type="NCBI Taxonomy" id="2014610"/>
    <lineage>
        <taxon>Bacteria</taxon>
        <taxon>Pseudomonadati</taxon>
        <taxon>Gemmatimonadota</taxon>
        <taxon>Gemmatimonadia</taxon>
        <taxon>Gemmatimonadales</taxon>
        <taxon>Gemmatimonadaceae</taxon>
        <taxon>Roseisolibacter</taxon>
    </lineage>
</organism>